<accession>A0A6J7WJC4</accession>
<evidence type="ECO:0000313" key="1">
    <source>
        <dbReference type="EMBL" id="CAB5217847.1"/>
    </source>
</evidence>
<protein>
    <submittedName>
        <fullName evidence="1">Uncharacterized protein</fullName>
    </submittedName>
</protein>
<reference evidence="1" key="1">
    <citation type="submission" date="2020-05" db="EMBL/GenBank/DDBJ databases">
        <authorList>
            <person name="Chiriac C."/>
            <person name="Salcher M."/>
            <person name="Ghai R."/>
            <person name="Kavagutti S V."/>
        </authorList>
    </citation>
    <scope>NUCLEOTIDE SEQUENCE</scope>
</reference>
<name>A0A6J7WJC4_9CAUD</name>
<proteinExistence type="predicted"/>
<dbReference type="EMBL" id="LR798252">
    <property type="protein sequence ID" value="CAB5217847.1"/>
    <property type="molecule type" value="Genomic_DNA"/>
</dbReference>
<sequence length="147" mass="15973">MATTSVRYAVINAIVTALRSKAALSAVNVQPCYPGDRNIFAETIWIDQVDGNLDIPVMVGGRKEYDDIFNVPVEIRVAGQITPEDCRSRLETLASIVRDCLQDDPTLSGLDGVVSAVMEDQKSYASGTPDGYIGFAEIVINVHTRIL</sequence>
<gene>
    <name evidence="1" type="ORF">UFOVP209_23</name>
</gene>
<organism evidence="1">
    <name type="scientific">uncultured Caudovirales phage</name>
    <dbReference type="NCBI Taxonomy" id="2100421"/>
    <lineage>
        <taxon>Viruses</taxon>
        <taxon>Duplodnaviria</taxon>
        <taxon>Heunggongvirae</taxon>
        <taxon>Uroviricota</taxon>
        <taxon>Caudoviricetes</taxon>
        <taxon>Peduoviridae</taxon>
        <taxon>Maltschvirus</taxon>
        <taxon>Maltschvirus maltsch</taxon>
    </lineage>
</organism>